<evidence type="ECO:0000256" key="1">
    <source>
        <dbReference type="ARBA" id="ARBA00001947"/>
    </source>
</evidence>
<evidence type="ECO:0000256" key="8">
    <source>
        <dbReference type="ARBA" id="ARBA00023049"/>
    </source>
</evidence>
<dbReference type="Pfam" id="PF01546">
    <property type="entry name" value="Peptidase_M20"/>
    <property type="match status" value="1"/>
</dbReference>
<dbReference type="GO" id="GO:0006508">
    <property type="term" value="P:proteolysis"/>
    <property type="evidence" value="ECO:0007669"/>
    <property type="project" value="UniProtKB-KW"/>
</dbReference>
<dbReference type="CDD" id="cd03888">
    <property type="entry name" value="M20_PepV"/>
    <property type="match status" value="1"/>
</dbReference>
<protein>
    <submittedName>
        <fullName evidence="10">Dipeptidase PepV</fullName>
    </submittedName>
</protein>
<reference evidence="10 11" key="1">
    <citation type="submission" date="2020-05" db="EMBL/GenBank/DDBJ databases">
        <title>Whole genome sequencing and identification of novel metabolites from Paenibacillus alvei strain JR949.</title>
        <authorList>
            <person name="Rajendhran J."/>
            <person name="Sree Pranav P."/>
            <person name="Mahalakshmi B."/>
            <person name="Karthikeyan R."/>
        </authorList>
    </citation>
    <scope>NUCLEOTIDE SEQUENCE [LARGE SCALE GENOMIC DNA]</scope>
    <source>
        <strain evidence="10 11">JR949</strain>
    </source>
</reference>
<dbReference type="InterPro" id="IPR001261">
    <property type="entry name" value="ArgE/DapE_CS"/>
</dbReference>
<gene>
    <name evidence="10" type="primary">pepV</name>
    <name evidence="10" type="ORF">HMI46_02430</name>
</gene>
<dbReference type="SUPFAM" id="SSF53187">
    <property type="entry name" value="Zn-dependent exopeptidases"/>
    <property type="match status" value="1"/>
</dbReference>
<evidence type="ECO:0000313" key="11">
    <source>
        <dbReference type="Proteomes" id="UP000552038"/>
    </source>
</evidence>
<dbReference type="AlphaFoldDB" id="A0AAP6ZT63"/>
<organism evidence="10 11">
    <name type="scientific">Paenibacillus alvei</name>
    <name type="common">Bacillus alvei</name>
    <dbReference type="NCBI Taxonomy" id="44250"/>
    <lineage>
        <taxon>Bacteria</taxon>
        <taxon>Bacillati</taxon>
        <taxon>Bacillota</taxon>
        <taxon>Bacilli</taxon>
        <taxon>Bacillales</taxon>
        <taxon>Paenibacillaceae</taxon>
        <taxon>Paenibacillus</taxon>
    </lineage>
</organism>
<keyword evidence="4" id="KW-0479">Metal-binding</keyword>
<keyword evidence="7" id="KW-0224">Dipeptidase</keyword>
<dbReference type="PROSITE" id="PS00759">
    <property type="entry name" value="ARGE_DAPE_CPG2_2"/>
    <property type="match status" value="1"/>
</dbReference>
<evidence type="ECO:0000313" key="10">
    <source>
        <dbReference type="EMBL" id="NOJ69416.1"/>
    </source>
</evidence>
<name>A0AAP6ZT63_PAEAL</name>
<keyword evidence="6" id="KW-0862">Zinc</keyword>
<feature type="domain" description="Peptidase M20 dimerisation" evidence="9">
    <location>
        <begin position="263"/>
        <end position="376"/>
    </location>
</feature>
<evidence type="ECO:0000256" key="6">
    <source>
        <dbReference type="ARBA" id="ARBA00022833"/>
    </source>
</evidence>
<dbReference type="GO" id="GO:0008777">
    <property type="term" value="F:acetylornithine deacetylase activity"/>
    <property type="evidence" value="ECO:0007669"/>
    <property type="project" value="TreeGrafter"/>
</dbReference>
<dbReference type="NCBIfam" id="NF005591">
    <property type="entry name" value="PRK07318.1"/>
    <property type="match status" value="1"/>
</dbReference>
<dbReference type="GO" id="GO:0008270">
    <property type="term" value="F:zinc ion binding"/>
    <property type="evidence" value="ECO:0007669"/>
    <property type="project" value="InterPro"/>
</dbReference>
<comment type="caution">
    <text evidence="10">The sequence shown here is derived from an EMBL/GenBank/DDBJ whole genome shotgun (WGS) entry which is preliminary data.</text>
</comment>
<evidence type="ECO:0000259" key="9">
    <source>
        <dbReference type="Pfam" id="PF07687"/>
    </source>
</evidence>
<sequence>MNWMEEVLKRKDDLLQDLNGLLSIESVKDATTSEPGKPMGHNVARALDYVLDMSRRDGYRVTNLDGYVGYAEYGESKSGEYVAALCHVDVVPATGHWTTPPFSPDIREGKLFARGAIDDKGPTLAAYYGLKIVKELGLPLKHNVRIIFGADEESGIECMKTYTKREKMPLYGFAPDADFPITHAEKGQINTRFLLQPDNSSASDRQAGQLELVSFHGGGVENMVPESATATISGDTAVLAELAAKFENYYTEQQLKGSSEVNGGHITLSLKGKSAHGMEPHQGINAALKLFGFLRSYTFQADADRYIRCVDAYLTDDHLGSKLGIAYKDDITGPLTVNAGIFEYGADKQSFFHLNIRFPVTQDLQSILDTLATKMDAFGFVVEEPDLKKPHHVDAEHPMIKVLQKVYAEETQLEPTLLTTGGGTYAAFMDYGVAFGALFPGREEMAHRVDEYIEIDDLLKATAIYARAIYELANLDA</sequence>
<dbReference type="GO" id="GO:0008237">
    <property type="term" value="F:metallopeptidase activity"/>
    <property type="evidence" value="ECO:0007669"/>
    <property type="project" value="UniProtKB-KW"/>
</dbReference>
<dbReference type="InterPro" id="IPR002933">
    <property type="entry name" value="Peptidase_M20"/>
</dbReference>
<dbReference type="InterPro" id="IPR050072">
    <property type="entry name" value="Peptidase_M20A"/>
</dbReference>
<evidence type="ECO:0000256" key="5">
    <source>
        <dbReference type="ARBA" id="ARBA00022801"/>
    </source>
</evidence>
<dbReference type="Gene3D" id="3.30.70.360">
    <property type="match status" value="2"/>
</dbReference>
<evidence type="ECO:0000256" key="7">
    <source>
        <dbReference type="ARBA" id="ARBA00022997"/>
    </source>
</evidence>
<dbReference type="GO" id="GO:0016805">
    <property type="term" value="F:dipeptidase activity"/>
    <property type="evidence" value="ECO:0007669"/>
    <property type="project" value="UniProtKB-KW"/>
</dbReference>
<dbReference type="InterPro" id="IPR011650">
    <property type="entry name" value="Peptidase_M20_dimer"/>
</dbReference>
<dbReference type="PANTHER" id="PTHR43808">
    <property type="entry name" value="ACETYLORNITHINE DEACETYLASE"/>
    <property type="match status" value="1"/>
</dbReference>
<keyword evidence="8" id="KW-0482">Metalloprotease</keyword>
<proteinExistence type="inferred from homology"/>
<comment type="similarity">
    <text evidence="2">Belongs to the peptidase M20A family.</text>
</comment>
<dbReference type="RefSeq" id="WP_171414726.1">
    <property type="nucleotide sequence ID" value="NZ_JABFOR010000002.1"/>
</dbReference>
<comment type="cofactor">
    <cofactor evidence="1">
        <name>Zn(2+)</name>
        <dbReference type="ChEBI" id="CHEBI:29105"/>
    </cofactor>
</comment>
<evidence type="ECO:0000256" key="3">
    <source>
        <dbReference type="ARBA" id="ARBA00022670"/>
    </source>
</evidence>
<evidence type="ECO:0000256" key="2">
    <source>
        <dbReference type="ARBA" id="ARBA00006247"/>
    </source>
</evidence>
<dbReference type="GO" id="GO:0006526">
    <property type="term" value="P:L-arginine biosynthetic process"/>
    <property type="evidence" value="ECO:0007669"/>
    <property type="project" value="TreeGrafter"/>
</dbReference>
<dbReference type="Proteomes" id="UP000552038">
    <property type="component" value="Unassembled WGS sequence"/>
</dbReference>
<dbReference type="PANTHER" id="PTHR43808:SF31">
    <property type="entry name" value="N-ACETYL-L-CITRULLINE DEACETYLASE"/>
    <property type="match status" value="1"/>
</dbReference>
<dbReference type="Pfam" id="PF07687">
    <property type="entry name" value="M20_dimer"/>
    <property type="match status" value="1"/>
</dbReference>
<dbReference type="InterPro" id="IPR036264">
    <property type="entry name" value="Bact_exopeptidase_dim_dom"/>
</dbReference>
<keyword evidence="3" id="KW-0645">Protease</keyword>
<dbReference type="NCBIfam" id="TIGR01887">
    <property type="entry name" value="dipeptidaselike"/>
    <property type="match status" value="1"/>
</dbReference>
<dbReference type="EMBL" id="JABFOR010000002">
    <property type="protein sequence ID" value="NOJ69416.1"/>
    <property type="molecule type" value="Genomic_DNA"/>
</dbReference>
<accession>A0AAP6ZT63</accession>
<evidence type="ECO:0000256" key="4">
    <source>
        <dbReference type="ARBA" id="ARBA00022723"/>
    </source>
</evidence>
<keyword evidence="5" id="KW-0378">Hydrolase</keyword>
<dbReference type="InterPro" id="IPR010964">
    <property type="entry name" value="M20A_pepV-rel"/>
</dbReference>
<dbReference type="SUPFAM" id="SSF55031">
    <property type="entry name" value="Bacterial exopeptidase dimerisation domain"/>
    <property type="match status" value="1"/>
</dbReference>
<dbReference type="Gene3D" id="3.40.630.10">
    <property type="entry name" value="Zn peptidases"/>
    <property type="match status" value="1"/>
</dbReference>